<organism evidence="8 9">
    <name type="scientific">Kineococcus gynurae</name>
    <dbReference type="NCBI Taxonomy" id="452979"/>
    <lineage>
        <taxon>Bacteria</taxon>
        <taxon>Bacillati</taxon>
        <taxon>Actinomycetota</taxon>
        <taxon>Actinomycetes</taxon>
        <taxon>Kineosporiales</taxon>
        <taxon>Kineosporiaceae</taxon>
        <taxon>Kineococcus</taxon>
    </lineage>
</organism>
<dbReference type="InterPro" id="IPR032808">
    <property type="entry name" value="DoxX"/>
</dbReference>
<keyword evidence="9" id="KW-1185">Reference proteome</keyword>
<gene>
    <name evidence="8" type="ORF">ACFFVI_00330</name>
</gene>
<comment type="similarity">
    <text evidence="2">Belongs to the DoxX family.</text>
</comment>
<comment type="subcellular location">
    <subcellularLocation>
        <location evidence="1">Cell membrane</location>
        <topology evidence="1">Multi-pass membrane protein</topology>
    </subcellularLocation>
</comment>
<feature type="transmembrane region" description="Helical" evidence="7">
    <location>
        <begin position="61"/>
        <end position="81"/>
    </location>
</feature>
<dbReference type="InterPro" id="IPR051907">
    <property type="entry name" value="DoxX-like_oxidoreductase"/>
</dbReference>
<dbReference type="RefSeq" id="WP_380136369.1">
    <property type="nucleotide sequence ID" value="NZ_JBHLUI010000006.1"/>
</dbReference>
<dbReference type="EMBL" id="JBHMDM010000001">
    <property type="protein sequence ID" value="MFB9375405.1"/>
    <property type="molecule type" value="Genomic_DNA"/>
</dbReference>
<evidence type="ECO:0000256" key="1">
    <source>
        <dbReference type="ARBA" id="ARBA00004651"/>
    </source>
</evidence>
<keyword evidence="4 7" id="KW-0812">Transmembrane</keyword>
<comment type="caution">
    <text evidence="8">The sequence shown here is derived from an EMBL/GenBank/DDBJ whole genome shotgun (WGS) entry which is preliminary data.</text>
</comment>
<keyword evidence="5 7" id="KW-1133">Transmembrane helix</keyword>
<feature type="transmembrane region" description="Helical" evidence="7">
    <location>
        <begin position="23"/>
        <end position="41"/>
    </location>
</feature>
<evidence type="ECO:0000256" key="7">
    <source>
        <dbReference type="SAM" id="Phobius"/>
    </source>
</evidence>
<evidence type="ECO:0000313" key="8">
    <source>
        <dbReference type="EMBL" id="MFB9375405.1"/>
    </source>
</evidence>
<dbReference type="PANTHER" id="PTHR33452:SF1">
    <property type="entry name" value="INNER MEMBRANE PROTEIN YPHA-RELATED"/>
    <property type="match status" value="1"/>
</dbReference>
<evidence type="ECO:0000256" key="6">
    <source>
        <dbReference type="ARBA" id="ARBA00023136"/>
    </source>
</evidence>
<proteinExistence type="inferred from homology"/>
<evidence type="ECO:0000256" key="2">
    <source>
        <dbReference type="ARBA" id="ARBA00006679"/>
    </source>
</evidence>
<dbReference type="Proteomes" id="UP001589748">
    <property type="component" value="Unassembled WGS sequence"/>
</dbReference>
<feature type="transmembrane region" description="Helical" evidence="7">
    <location>
        <begin position="88"/>
        <end position="106"/>
    </location>
</feature>
<keyword evidence="3" id="KW-1003">Cell membrane</keyword>
<name>A0ABV5LMS6_9ACTN</name>
<sequence>MTSTTAPPSGTLTVTRPSTGHSLGLLALRLVAGAVLLTHGIPKLTGLDGVTAAAAGSGVPAPEIAGILVVAGEIGLGVLLLLGLATRVAGGLLLVQMVLTWVFMHSGDGLFIEGQLNGENAVLLAAIGATLLLTGPGRVAVDAALRRRRA</sequence>
<evidence type="ECO:0000256" key="5">
    <source>
        <dbReference type="ARBA" id="ARBA00022989"/>
    </source>
</evidence>
<dbReference type="Pfam" id="PF07681">
    <property type="entry name" value="DoxX"/>
    <property type="match status" value="1"/>
</dbReference>
<evidence type="ECO:0000256" key="3">
    <source>
        <dbReference type="ARBA" id="ARBA00022475"/>
    </source>
</evidence>
<accession>A0ABV5LMS6</accession>
<keyword evidence="6 7" id="KW-0472">Membrane</keyword>
<reference evidence="8 9" key="1">
    <citation type="submission" date="2024-09" db="EMBL/GenBank/DDBJ databases">
        <authorList>
            <person name="Sun Q."/>
            <person name="Mori K."/>
        </authorList>
    </citation>
    <scope>NUCLEOTIDE SEQUENCE [LARGE SCALE GENOMIC DNA]</scope>
    <source>
        <strain evidence="8 9">TISTR 1856</strain>
    </source>
</reference>
<evidence type="ECO:0000256" key="4">
    <source>
        <dbReference type="ARBA" id="ARBA00022692"/>
    </source>
</evidence>
<evidence type="ECO:0000313" key="9">
    <source>
        <dbReference type="Proteomes" id="UP001589748"/>
    </source>
</evidence>
<feature type="transmembrane region" description="Helical" evidence="7">
    <location>
        <begin position="121"/>
        <end position="141"/>
    </location>
</feature>
<dbReference type="PANTHER" id="PTHR33452">
    <property type="entry name" value="OXIDOREDUCTASE CATD-RELATED"/>
    <property type="match status" value="1"/>
</dbReference>
<protein>
    <submittedName>
        <fullName evidence="8">DoxX family protein</fullName>
    </submittedName>
</protein>